<gene>
    <name evidence="3" type="ORF">M427DRAFT_168971</name>
</gene>
<sequence length="398" mass="42830">MAPGLILSNNPPPCHLQFMSVRVRDSPAFRGASEAELDAAGEGVEKLVMSKLAHLTFAPPEDTERDTLLDHKIRLHSWIEERHLDLETDPKRKALWGLAGKELHRMNQYKAPKDKMICVTNCIRIIVGLLAPTPPAPPPPPTSSDDDDAASQSAAETTTSTPPLQTANADDIVPSLVYVIVKHRPDKLHSNLQYIARFRNPEHVHGGYGGWAVITMMGAAAFIESMNVKSLTIDPEDYARLMEISAARIREEGATAPPQPWSPIDMPAPRSLTTTVGPQGLKPAPSPSFAPDLSQLTSWVGTGFERVGQGLDSLVRTLDIAGGKPPGQAVQPALPQPPLPPRPPPDQPARTSLSEPPRDPAQGRVEDVAEDEEFELQVAIALSLSEKDAAAAGVVGTT</sequence>
<dbReference type="Gene3D" id="1.20.1050.80">
    <property type="entry name" value="VPS9 domain"/>
    <property type="match status" value="1"/>
</dbReference>
<feature type="domain" description="VPS9" evidence="2">
    <location>
        <begin position="63"/>
        <end position="232"/>
    </location>
</feature>
<dbReference type="SUPFAM" id="SSF109993">
    <property type="entry name" value="VPS9 domain"/>
    <property type="match status" value="1"/>
</dbReference>
<name>A0A139AZX8_GONPJ</name>
<dbReference type="GO" id="GO:0030139">
    <property type="term" value="C:endocytic vesicle"/>
    <property type="evidence" value="ECO:0007669"/>
    <property type="project" value="TreeGrafter"/>
</dbReference>
<reference evidence="3 4" key="1">
    <citation type="journal article" date="2015" name="Genome Biol. Evol.">
        <title>Phylogenomic analyses indicate that early fungi evolved digesting cell walls of algal ancestors of land plants.</title>
        <authorList>
            <person name="Chang Y."/>
            <person name="Wang S."/>
            <person name="Sekimoto S."/>
            <person name="Aerts A.L."/>
            <person name="Choi C."/>
            <person name="Clum A."/>
            <person name="LaButti K.M."/>
            <person name="Lindquist E.A."/>
            <person name="Yee Ngan C."/>
            <person name="Ohm R.A."/>
            <person name="Salamov A.A."/>
            <person name="Grigoriev I.V."/>
            <person name="Spatafora J.W."/>
            <person name="Berbee M.L."/>
        </authorList>
    </citation>
    <scope>NUCLEOTIDE SEQUENCE [LARGE SCALE GENOMIC DNA]</scope>
    <source>
        <strain evidence="3 4">JEL478</strain>
    </source>
</reference>
<dbReference type="InterPro" id="IPR045046">
    <property type="entry name" value="Vps9-like"/>
</dbReference>
<dbReference type="GO" id="GO:0005085">
    <property type="term" value="F:guanyl-nucleotide exchange factor activity"/>
    <property type="evidence" value="ECO:0007669"/>
    <property type="project" value="InterPro"/>
</dbReference>
<dbReference type="Proteomes" id="UP000070544">
    <property type="component" value="Unassembled WGS sequence"/>
</dbReference>
<dbReference type="STRING" id="1344416.A0A139AZX8"/>
<feature type="compositionally biased region" description="Low complexity" evidence="1">
    <location>
        <begin position="150"/>
        <end position="163"/>
    </location>
</feature>
<dbReference type="SMART" id="SM00167">
    <property type="entry name" value="VPS9"/>
    <property type="match status" value="1"/>
</dbReference>
<feature type="compositionally biased region" description="Pro residues" evidence="1">
    <location>
        <begin position="133"/>
        <end position="142"/>
    </location>
</feature>
<dbReference type="OMA" id="HSWIEER"/>
<proteinExistence type="predicted"/>
<evidence type="ECO:0000313" key="3">
    <source>
        <dbReference type="EMBL" id="KXS22296.1"/>
    </source>
</evidence>
<dbReference type="EMBL" id="KQ965731">
    <property type="protein sequence ID" value="KXS22296.1"/>
    <property type="molecule type" value="Genomic_DNA"/>
</dbReference>
<feature type="compositionally biased region" description="Pro residues" evidence="1">
    <location>
        <begin position="334"/>
        <end position="347"/>
    </location>
</feature>
<dbReference type="InterPro" id="IPR037191">
    <property type="entry name" value="VPS9_dom_sf"/>
</dbReference>
<accession>A0A139AZX8</accession>
<dbReference type="PANTHER" id="PTHR23101:SF25">
    <property type="entry name" value="GTPASE-ACTIVATING PROTEIN AND VPS9 DOMAIN-CONTAINING PROTEIN 1"/>
    <property type="match status" value="1"/>
</dbReference>
<dbReference type="Gene3D" id="1.10.246.120">
    <property type="match status" value="1"/>
</dbReference>
<keyword evidence="4" id="KW-1185">Reference proteome</keyword>
<dbReference type="PROSITE" id="PS51205">
    <property type="entry name" value="VPS9"/>
    <property type="match status" value="1"/>
</dbReference>
<evidence type="ECO:0000259" key="2">
    <source>
        <dbReference type="PROSITE" id="PS51205"/>
    </source>
</evidence>
<dbReference type="InterPro" id="IPR003123">
    <property type="entry name" value="VPS9"/>
</dbReference>
<evidence type="ECO:0000313" key="4">
    <source>
        <dbReference type="Proteomes" id="UP000070544"/>
    </source>
</evidence>
<dbReference type="AlphaFoldDB" id="A0A139AZX8"/>
<dbReference type="Pfam" id="PF02204">
    <property type="entry name" value="VPS9"/>
    <property type="match status" value="1"/>
</dbReference>
<dbReference type="GO" id="GO:0005829">
    <property type="term" value="C:cytosol"/>
    <property type="evidence" value="ECO:0007669"/>
    <property type="project" value="TreeGrafter"/>
</dbReference>
<dbReference type="GO" id="GO:0016192">
    <property type="term" value="P:vesicle-mediated transport"/>
    <property type="evidence" value="ECO:0007669"/>
    <property type="project" value="InterPro"/>
</dbReference>
<feature type="region of interest" description="Disordered" evidence="1">
    <location>
        <begin position="318"/>
        <end position="370"/>
    </location>
</feature>
<organism evidence="3 4">
    <name type="scientific">Gonapodya prolifera (strain JEL478)</name>
    <name type="common">Monoblepharis prolifera</name>
    <dbReference type="NCBI Taxonomy" id="1344416"/>
    <lineage>
        <taxon>Eukaryota</taxon>
        <taxon>Fungi</taxon>
        <taxon>Fungi incertae sedis</taxon>
        <taxon>Chytridiomycota</taxon>
        <taxon>Chytridiomycota incertae sedis</taxon>
        <taxon>Monoblepharidomycetes</taxon>
        <taxon>Monoblepharidales</taxon>
        <taxon>Gonapodyaceae</taxon>
        <taxon>Gonapodya</taxon>
    </lineage>
</organism>
<protein>
    <recommendedName>
        <fullName evidence="2">VPS9 domain-containing protein</fullName>
    </recommendedName>
</protein>
<feature type="region of interest" description="Disordered" evidence="1">
    <location>
        <begin position="133"/>
        <end position="167"/>
    </location>
</feature>
<dbReference type="PANTHER" id="PTHR23101">
    <property type="entry name" value="RAB GDP/GTP EXCHANGE FACTOR"/>
    <property type="match status" value="1"/>
</dbReference>
<dbReference type="GO" id="GO:0031267">
    <property type="term" value="F:small GTPase binding"/>
    <property type="evidence" value="ECO:0007669"/>
    <property type="project" value="TreeGrafter"/>
</dbReference>
<dbReference type="OrthoDB" id="300289at2759"/>
<evidence type="ECO:0000256" key="1">
    <source>
        <dbReference type="SAM" id="MobiDB-lite"/>
    </source>
</evidence>